<dbReference type="EMBL" id="ADLQ01000051">
    <property type="protein sequence ID" value="EGA93859.1"/>
    <property type="molecule type" value="Genomic_DNA"/>
</dbReference>
<accession>E7GMX1</accession>
<name>E7GMX1_CLOS6</name>
<organism evidence="1 2">
    <name type="scientific">Clostridium symbiosum (strain WAL-14163)</name>
    <dbReference type="NCBI Taxonomy" id="742740"/>
    <lineage>
        <taxon>Bacteria</taxon>
        <taxon>Bacillati</taxon>
        <taxon>Bacillota</taxon>
        <taxon>Clostridia</taxon>
        <taxon>Lachnospirales</taxon>
        <taxon>Lachnospiraceae</taxon>
        <taxon>Otoolea</taxon>
    </lineage>
</organism>
<protein>
    <submittedName>
        <fullName evidence="1">Uncharacterized protein</fullName>
    </submittedName>
</protein>
<evidence type="ECO:0000313" key="1">
    <source>
        <dbReference type="EMBL" id="EGA93859.1"/>
    </source>
</evidence>
<comment type="caution">
    <text evidence="1">The sequence shown here is derived from an EMBL/GenBank/DDBJ whole genome shotgun (WGS) entry which is preliminary data.</text>
</comment>
<proteinExistence type="predicted"/>
<evidence type="ECO:0000313" key="2">
    <source>
        <dbReference type="Proteomes" id="UP000002970"/>
    </source>
</evidence>
<dbReference type="STRING" id="1512.GCA_900049235_02482"/>
<dbReference type="RefSeq" id="WP_003500560.1">
    <property type="nucleotide sequence ID" value="NZ_GL834310.1"/>
</dbReference>
<dbReference type="HOGENOM" id="CLU_1592212_0_0_9"/>
<dbReference type="AlphaFoldDB" id="E7GMX1"/>
<reference evidence="1 2" key="1">
    <citation type="submission" date="2010-12" db="EMBL/GenBank/DDBJ databases">
        <title>The Genome Sequence of Clostridium symbiosum strain WAL-14163.</title>
        <authorList>
            <person name="Earl A."/>
            <person name="Ward D."/>
            <person name="Feldgarden M."/>
            <person name="Gevers D."/>
            <person name="Finegold S.M."/>
            <person name="Summanen P.H."/>
            <person name="Molitoris D.R."/>
            <person name="Vaisanen M.L."/>
            <person name="Daigneault M."/>
            <person name="Young S.K."/>
            <person name="Zeng Q."/>
            <person name="Gargeya S."/>
            <person name="Fitzgerald M."/>
            <person name="Haas B."/>
            <person name="Abouelleil A."/>
            <person name="Alvarado L."/>
            <person name="Arachchi H.M."/>
            <person name="Berlin A."/>
            <person name="Brown A."/>
            <person name="Chapman S.B."/>
            <person name="Chen Z."/>
            <person name="Dunbar C."/>
            <person name="Freedman E."/>
            <person name="Gearin G."/>
            <person name="Gellesch M."/>
            <person name="Goldberg J."/>
            <person name="Griggs A."/>
            <person name="Gujja S."/>
            <person name="Heilman E."/>
            <person name="Heiman D."/>
            <person name="Howarth C."/>
            <person name="Larson L."/>
            <person name="Lui A."/>
            <person name="MacDonald P.J.P."/>
            <person name="Mehta T."/>
            <person name="Montmayeur A."/>
            <person name="Murphy C."/>
            <person name="Neiman D."/>
            <person name="Pearson M."/>
            <person name="Priest M."/>
            <person name="Roberts A."/>
            <person name="Saif S."/>
            <person name="Shea T."/>
            <person name="Shenoy N."/>
            <person name="Sisk P."/>
            <person name="Stolte C."/>
            <person name="Sykes S."/>
            <person name="White J."/>
            <person name="Yandava C."/>
            <person name="Nusbaum C."/>
            <person name="Birren B."/>
        </authorList>
    </citation>
    <scope>NUCLEOTIDE SEQUENCE [LARGE SCALE GENOMIC DNA]</scope>
    <source>
        <strain evidence="1 2">WAL-14163</strain>
    </source>
</reference>
<sequence>MSFQYDQYLDRHRANVKRGFDWLSENLPGVVDTTITAGWNTEFAHDKSKDDPDEYDAYDAYFYGNNRSYEVVQNYQRAWLRHIHRNPHHWQYWVLIHDDMEDGELETVLEMPYDYVIEMICDWWSFSWQNENLYEIFKWYEEHSKYMKLAPGTKNTVEYILNMIKQKLKELQYTEES</sequence>
<gene>
    <name evidence="1" type="ORF">HMPREF9474_02295</name>
</gene>
<dbReference type="Proteomes" id="UP000002970">
    <property type="component" value="Unassembled WGS sequence"/>
</dbReference>
<dbReference type="Pfam" id="PF18907">
    <property type="entry name" value="DUF5662"/>
    <property type="match status" value="1"/>
</dbReference>
<dbReference type="eggNOG" id="ENOG5031KGW">
    <property type="taxonomic scope" value="Bacteria"/>
</dbReference>
<dbReference type="InterPro" id="IPR043721">
    <property type="entry name" value="DUF5662"/>
</dbReference>
<keyword evidence="2" id="KW-1185">Reference proteome</keyword>